<feature type="domain" description="HD" evidence="1">
    <location>
        <begin position="32"/>
        <end position="110"/>
    </location>
</feature>
<dbReference type="SUPFAM" id="SSF109604">
    <property type="entry name" value="HD-domain/PDEase-like"/>
    <property type="match status" value="1"/>
</dbReference>
<organism evidence="2 3">
    <name type="scientific">Rhizocola hellebori</name>
    <dbReference type="NCBI Taxonomy" id="1392758"/>
    <lineage>
        <taxon>Bacteria</taxon>
        <taxon>Bacillati</taxon>
        <taxon>Actinomycetota</taxon>
        <taxon>Actinomycetes</taxon>
        <taxon>Micromonosporales</taxon>
        <taxon>Micromonosporaceae</taxon>
        <taxon>Rhizocola</taxon>
    </lineage>
</organism>
<evidence type="ECO:0000259" key="1">
    <source>
        <dbReference type="Pfam" id="PF01966"/>
    </source>
</evidence>
<comment type="caution">
    <text evidence="2">The sequence shown here is derived from an EMBL/GenBank/DDBJ whole genome shotgun (WGS) entry which is preliminary data.</text>
</comment>
<dbReference type="Proteomes" id="UP000612899">
    <property type="component" value="Unassembled WGS sequence"/>
</dbReference>
<protein>
    <submittedName>
        <fullName evidence="2">Metal-dependent phosphohydrolase, HD subdomain protein</fullName>
    </submittedName>
</protein>
<dbReference type="InterPro" id="IPR003607">
    <property type="entry name" value="HD/PDEase_dom"/>
</dbReference>
<sequence length="197" mass="21075">MRAGFVTLGPVEHVQWARDLAEKLLAEALPVRWAHTQGVARVAESIADIVDTDAEMLVCAAWLHDIGYAPPLARTGFHPLDGARYLRDEVGADDQLCRLVAHHTCAAIEAENRGLADELLAEFAPVGGLVADALTFSDMTTSPHGDRVEVQERLAEILSRYGEGSLVAESIAKARPEIERSAQSVAAALGGTSNETP</sequence>
<reference evidence="2" key="1">
    <citation type="submission" date="2021-01" db="EMBL/GenBank/DDBJ databases">
        <title>Whole genome shotgun sequence of Rhizocola hellebori NBRC 109834.</title>
        <authorList>
            <person name="Komaki H."/>
            <person name="Tamura T."/>
        </authorList>
    </citation>
    <scope>NUCLEOTIDE SEQUENCE</scope>
    <source>
        <strain evidence="2">NBRC 109834</strain>
    </source>
</reference>
<gene>
    <name evidence="2" type="ORF">Rhe02_61560</name>
</gene>
<name>A0A8J3QE72_9ACTN</name>
<dbReference type="CDD" id="cd00077">
    <property type="entry name" value="HDc"/>
    <property type="match status" value="1"/>
</dbReference>
<dbReference type="AlphaFoldDB" id="A0A8J3QE72"/>
<dbReference type="Pfam" id="PF01966">
    <property type="entry name" value="HD"/>
    <property type="match status" value="1"/>
</dbReference>
<dbReference type="Gene3D" id="1.10.3210.10">
    <property type="entry name" value="Hypothetical protein af1432"/>
    <property type="match status" value="1"/>
</dbReference>
<evidence type="ECO:0000313" key="2">
    <source>
        <dbReference type="EMBL" id="GIH08089.1"/>
    </source>
</evidence>
<keyword evidence="3" id="KW-1185">Reference proteome</keyword>
<proteinExistence type="predicted"/>
<dbReference type="InterPro" id="IPR006674">
    <property type="entry name" value="HD_domain"/>
</dbReference>
<evidence type="ECO:0000313" key="3">
    <source>
        <dbReference type="Proteomes" id="UP000612899"/>
    </source>
</evidence>
<dbReference type="EMBL" id="BONY01000044">
    <property type="protein sequence ID" value="GIH08089.1"/>
    <property type="molecule type" value="Genomic_DNA"/>
</dbReference>
<accession>A0A8J3QE72</accession>